<name>A0A5N0UTD6_9PSEU</name>
<dbReference type="PANTHER" id="PTHR24421:SF10">
    <property type="entry name" value="NITRATE_NITRITE SENSOR PROTEIN NARQ"/>
    <property type="match status" value="1"/>
</dbReference>
<accession>A0A5N0UTD6</accession>
<evidence type="ECO:0000313" key="11">
    <source>
        <dbReference type="Proteomes" id="UP000319769"/>
    </source>
</evidence>
<dbReference type="OrthoDB" id="227596at2"/>
<keyword evidence="4" id="KW-0808">Transferase</keyword>
<dbReference type="GO" id="GO:0016020">
    <property type="term" value="C:membrane"/>
    <property type="evidence" value="ECO:0007669"/>
    <property type="project" value="InterPro"/>
</dbReference>
<dbReference type="GO" id="GO:0000155">
    <property type="term" value="F:phosphorelay sensor kinase activity"/>
    <property type="evidence" value="ECO:0007669"/>
    <property type="project" value="InterPro"/>
</dbReference>
<dbReference type="Proteomes" id="UP000319769">
    <property type="component" value="Unassembled WGS sequence"/>
</dbReference>
<dbReference type="CDD" id="cd16917">
    <property type="entry name" value="HATPase_UhpB-NarQ-NarX-like"/>
    <property type="match status" value="1"/>
</dbReference>
<organism evidence="10 11">
    <name type="scientific">Amycolatopsis acidicola</name>
    <dbReference type="NCBI Taxonomy" id="2596893"/>
    <lineage>
        <taxon>Bacteria</taxon>
        <taxon>Bacillati</taxon>
        <taxon>Actinomycetota</taxon>
        <taxon>Actinomycetes</taxon>
        <taxon>Pseudonocardiales</taxon>
        <taxon>Pseudonocardiaceae</taxon>
        <taxon>Amycolatopsis</taxon>
    </lineage>
</organism>
<evidence type="ECO:0000256" key="8">
    <source>
        <dbReference type="ARBA" id="ARBA00023012"/>
    </source>
</evidence>
<keyword evidence="5" id="KW-0547">Nucleotide-binding</keyword>
<keyword evidence="7" id="KW-0067">ATP-binding</keyword>
<dbReference type="EC" id="2.7.13.3" evidence="2"/>
<sequence length="307" mass="31783">MTAIRDWPLPAAIVLGVLATGESLSRAGEAGTAAVVIGLAATVPLAFATRHAAGAALVIAPATALTSLCFRGFPAVTGLLALAAVCSVLARTHVGQLRAGRAEQHAMQDSLRELTVRGARSRIAWELHDVVAHRISLISARAESARLSTPEQATAGLHVIGETARTALMELRRVQELLRPDAGHEPIRPYTGLGQMLELVDGARETSGADARLIVHGTVTGLDPGVELAACRIVEESLAGTDGCPVAVELDYTGDDLRVRISDAGPLSPDGPELLGMRERAATVGGELRTTPAPGTGLAVEARLPVA</sequence>
<protein>
    <recommendedName>
        <fullName evidence="2">histidine kinase</fullName>
        <ecNumber evidence="2">2.7.13.3</ecNumber>
    </recommendedName>
</protein>
<feature type="domain" description="Signal transduction histidine kinase subgroup 3 dimerisation and phosphoacceptor" evidence="9">
    <location>
        <begin position="120"/>
        <end position="182"/>
    </location>
</feature>
<dbReference type="RefSeq" id="WP_144750483.1">
    <property type="nucleotide sequence ID" value="NZ_VMNW02000079.1"/>
</dbReference>
<comment type="caution">
    <text evidence="10">The sequence shown here is derived from an EMBL/GenBank/DDBJ whole genome shotgun (WGS) entry which is preliminary data.</text>
</comment>
<dbReference type="GO" id="GO:0005524">
    <property type="term" value="F:ATP binding"/>
    <property type="evidence" value="ECO:0007669"/>
    <property type="project" value="UniProtKB-KW"/>
</dbReference>
<evidence type="ECO:0000256" key="6">
    <source>
        <dbReference type="ARBA" id="ARBA00022777"/>
    </source>
</evidence>
<dbReference type="InterPro" id="IPR036890">
    <property type="entry name" value="HATPase_C_sf"/>
</dbReference>
<dbReference type="AlphaFoldDB" id="A0A5N0UTD6"/>
<gene>
    <name evidence="10" type="ORF">FPZ12_035280</name>
</gene>
<comment type="catalytic activity">
    <reaction evidence="1">
        <text>ATP + protein L-histidine = ADP + protein N-phospho-L-histidine.</text>
        <dbReference type="EC" id="2.7.13.3"/>
    </reaction>
</comment>
<dbReference type="InterPro" id="IPR011712">
    <property type="entry name" value="Sig_transdc_His_kin_sub3_dim/P"/>
</dbReference>
<evidence type="ECO:0000256" key="1">
    <source>
        <dbReference type="ARBA" id="ARBA00000085"/>
    </source>
</evidence>
<evidence type="ECO:0000259" key="9">
    <source>
        <dbReference type="Pfam" id="PF07730"/>
    </source>
</evidence>
<keyword evidence="6 10" id="KW-0418">Kinase</keyword>
<reference evidence="10" key="1">
    <citation type="submission" date="2019-09" db="EMBL/GenBank/DDBJ databases">
        <authorList>
            <person name="Teo W.F.A."/>
            <person name="Duangmal K."/>
        </authorList>
    </citation>
    <scope>NUCLEOTIDE SEQUENCE [LARGE SCALE GENOMIC DNA]</scope>
    <source>
        <strain evidence="10">K81G1</strain>
    </source>
</reference>
<evidence type="ECO:0000256" key="2">
    <source>
        <dbReference type="ARBA" id="ARBA00012438"/>
    </source>
</evidence>
<keyword evidence="8" id="KW-0902">Two-component regulatory system</keyword>
<keyword evidence="3" id="KW-0597">Phosphoprotein</keyword>
<evidence type="ECO:0000313" key="10">
    <source>
        <dbReference type="EMBL" id="KAA9153182.1"/>
    </source>
</evidence>
<evidence type="ECO:0000256" key="4">
    <source>
        <dbReference type="ARBA" id="ARBA00022679"/>
    </source>
</evidence>
<proteinExistence type="predicted"/>
<dbReference type="InterPro" id="IPR050482">
    <property type="entry name" value="Sensor_HK_TwoCompSys"/>
</dbReference>
<dbReference type="GO" id="GO:0046983">
    <property type="term" value="F:protein dimerization activity"/>
    <property type="evidence" value="ECO:0007669"/>
    <property type="project" value="InterPro"/>
</dbReference>
<evidence type="ECO:0000256" key="7">
    <source>
        <dbReference type="ARBA" id="ARBA00022840"/>
    </source>
</evidence>
<dbReference type="PANTHER" id="PTHR24421">
    <property type="entry name" value="NITRATE/NITRITE SENSOR PROTEIN NARX-RELATED"/>
    <property type="match status" value="1"/>
</dbReference>
<evidence type="ECO:0000256" key="3">
    <source>
        <dbReference type="ARBA" id="ARBA00022553"/>
    </source>
</evidence>
<dbReference type="Pfam" id="PF07730">
    <property type="entry name" value="HisKA_3"/>
    <property type="match status" value="1"/>
</dbReference>
<dbReference type="Gene3D" id="3.30.565.10">
    <property type="entry name" value="Histidine kinase-like ATPase, C-terminal domain"/>
    <property type="match status" value="1"/>
</dbReference>
<dbReference type="EMBL" id="VMNW02000079">
    <property type="protein sequence ID" value="KAA9153182.1"/>
    <property type="molecule type" value="Genomic_DNA"/>
</dbReference>
<keyword evidence="11" id="KW-1185">Reference proteome</keyword>
<dbReference type="Gene3D" id="1.20.5.1930">
    <property type="match status" value="1"/>
</dbReference>
<evidence type="ECO:0000256" key="5">
    <source>
        <dbReference type="ARBA" id="ARBA00022741"/>
    </source>
</evidence>